<comment type="caution">
    <text evidence="1">The sequence shown here is derived from an EMBL/GenBank/DDBJ whole genome shotgun (WGS) entry which is preliminary data.</text>
</comment>
<dbReference type="AlphaFoldDB" id="A0A8I0U643"/>
<accession>A0A8I0U643</accession>
<organism evidence="1 2">
    <name type="scientific">Morganella morganii</name>
    <name type="common">Proteus morganii</name>
    <dbReference type="NCBI Taxonomy" id="582"/>
    <lineage>
        <taxon>Bacteria</taxon>
        <taxon>Pseudomonadati</taxon>
        <taxon>Pseudomonadota</taxon>
        <taxon>Gammaproteobacteria</taxon>
        <taxon>Enterobacterales</taxon>
        <taxon>Morganellaceae</taxon>
        <taxon>Morganella</taxon>
    </lineage>
</organism>
<evidence type="ECO:0000313" key="1">
    <source>
        <dbReference type="EMBL" id="MBE8614755.1"/>
    </source>
</evidence>
<dbReference type="Proteomes" id="UP000650477">
    <property type="component" value="Unassembled WGS sequence"/>
</dbReference>
<proteinExistence type="predicted"/>
<reference evidence="1" key="1">
    <citation type="submission" date="2017-12" db="EMBL/GenBank/DDBJ databases">
        <title>Genome sequencing and analysis.</title>
        <authorList>
            <person name="Huang Y.-T."/>
        </authorList>
    </citation>
    <scope>NUCLEOTIDE SEQUENCE</scope>
    <source>
        <strain evidence="1">VGH116</strain>
    </source>
</reference>
<protein>
    <submittedName>
        <fullName evidence="1">Phage tail tape measure protein</fullName>
    </submittedName>
</protein>
<gene>
    <name evidence="1" type="ORF">CYG68_20690</name>
</gene>
<dbReference type="EMBL" id="PKLF01000043">
    <property type="protein sequence ID" value="MBE8614755.1"/>
    <property type="molecule type" value="Genomic_DNA"/>
</dbReference>
<evidence type="ECO:0000313" key="2">
    <source>
        <dbReference type="Proteomes" id="UP000650477"/>
    </source>
</evidence>
<name>A0A8I0U643_MORMO</name>
<feature type="non-terminal residue" evidence="1">
    <location>
        <position position="1"/>
    </location>
</feature>
<sequence>EAGPEAIMPLTRAADGSLGVRAIGRNQNTGSAAPQVFITIDSNGSSQTQSSAGYEQFGREIGQYVDQRYRALINTDLRPGGAIWSVAKGARQ</sequence>